<dbReference type="Gene3D" id="2.10.50.10">
    <property type="entry name" value="Tumor Necrosis Factor Receptor, subunit A, domain 2"/>
    <property type="match status" value="1"/>
</dbReference>
<keyword evidence="3" id="KW-0677">Repeat</keyword>
<proteinExistence type="predicted"/>
<protein>
    <recommendedName>
        <fullName evidence="8">TNFR-Cys domain-containing protein</fullName>
    </recommendedName>
</protein>
<evidence type="ECO:0000256" key="2">
    <source>
        <dbReference type="ARBA" id="ARBA00022729"/>
    </source>
</evidence>
<keyword evidence="2" id="KW-0732">Signal</keyword>
<keyword evidence="1" id="KW-0053">Apoptosis</keyword>
<evidence type="ECO:0000256" key="1">
    <source>
        <dbReference type="ARBA" id="ARBA00022703"/>
    </source>
</evidence>
<dbReference type="Proteomes" id="UP000261340">
    <property type="component" value="Unplaced"/>
</dbReference>
<dbReference type="SUPFAM" id="SSF57586">
    <property type="entry name" value="TNF receptor-like"/>
    <property type="match status" value="1"/>
</dbReference>
<reference evidence="6" key="1">
    <citation type="submission" date="2025-08" db="UniProtKB">
        <authorList>
            <consortium name="Ensembl"/>
        </authorList>
    </citation>
    <scope>IDENTIFICATION</scope>
</reference>
<dbReference type="GeneTree" id="ENSGT00940000178893"/>
<name>A0A3Q0RU39_AMPCI</name>
<evidence type="ECO:0008006" key="8">
    <source>
        <dbReference type="Google" id="ProtNLM"/>
    </source>
</evidence>
<accession>A0A3Q0RU39</accession>
<keyword evidence="5" id="KW-0325">Glycoprotein</keyword>
<dbReference type="InterPro" id="IPR052459">
    <property type="entry name" value="TNFRSF_decoy_receptor"/>
</dbReference>
<keyword evidence="7" id="KW-1185">Reference proteome</keyword>
<evidence type="ECO:0000256" key="4">
    <source>
        <dbReference type="ARBA" id="ARBA00023157"/>
    </source>
</evidence>
<sequence>INTLLMDPRPCICTSLLPTPAHEDQDPITGETLKCSVSTHVSAHCTATAPTQRAPCRSGHFTSLWNHLSCSSICAGSQEVETGSSQTADGMCRCKDGFYWDEDFCIRHTVFRPKVKHALNKYEQPRKISIFKLIRA</sequence>
<reference evidence="6" key="2">
    <citation type="submission" date="2025-09" db="UniProtKB">
        <authorList>
            <consortium name="Ensembl"/>
        </authorList>
    </citation>
    <scope>IDENTIFICATION</scope>
</reference>
<evidence type="ECO:0000313" key="6">
    <source>
        <dbReference type="Ensembl" id="ENSACIP00000016044.1"/>
    </source>
</evidence>
<keyword evidence="4" id="KW-1015">Disulfide bond</keyword>
<dbReference type="PANTHER" id="PTHR23097">
    <property type="entry name" value="TUMOR NECROSIS FACTOR RECEPTOR SUPERFAMILY MEMBER"/>
    <property type="match status" value="1"/>
</dbReference>
<dbReference type="AlphaFoldDB" id="A0A3Q0RU39"/>
<organism evidence="6 7">
    <name type="scientific">Amphilophus citrinellus</name>
    <name type="common">Midas cichlid</name>
    <name type="synonym">Cichlasoma citrinellum</name>
    <dbReference type="NCBI Taxonomy" id="61819"/>
    <lineage>
        <taxon>Eukaryota</taxon>
        <taxon>Metazoa</taxon>
        <taxon>Chordata</taxon>
        <taxon>Craniata</taxon>
        <taxon>Vertebrata</taxon>
        <taxon>Euteleostomi</taxon>
        <taxon>Actinopterygii</taxon>
        <taxon>Neopterygii</taxon>
        <taxon>Teleostei</taxon>
        <taxon>Neoteleostei</taxon>
        <taxon>Acanthomorphata</taxon>
        <taxon>Ovalentaria</taxon>
        <taxon>Cichlomorphae</taxon>
        <taxon>Cichliformes</taxon>
        <taxon>Cichlidae</taxon>
        <taxon>New World cichlids</taxon>
        <taxon>Cichlasomatinae</taxon>
        <taxon>Heroini</taxon>
        <taxon>Amphilophus</taxon>
    </lineage>
</organism>
<evidence type="ECO:0000256" key="3">
    <source>
        <dbReference type="ARBA" id="ARBA00022737"/>
    </source>
</evidence>
<dbReference type="PANTHER" id="PTHR23097:SF90">
    <property type="entry name" value="TUMOR NECROSIS FACTOR RECEPTOR SUPERFAMILY MEMBER 11B"/>
    <property type="match status" value="1"/>
</dbReference>
<evidence type="ECO:0000313" key="7">
    <source>
        <dbReference type="Proteomes" id="UP000261340"/>
    </source>
</evidence>
<evidence type="ECO:0000256" key="5">
    <source>
        <dbReference type="ARBA" id="ARBA00023180"/>
    </source>
</evidence>
<dbReference type="Ensembl" id="ENSACIT00000016465.1">
    <property type="protein sequence ID" value="ENSACIP00000016044.1"/>
    <property type="gene ID" value="ENSACIG00000012469.1"/>
</dbReference>
<dbReference type="GO" id="GO:0006915">
    <property type="term" value="P:apoptotic process"/>
    <property type="evidence" value="ECO:0007669"/>
    <property type="project" value="UniProtKB-KW"/>
</dbReference>